<gene>
    <name evidence="8" type="ORF">IPP15_09825</name>
</gene>
<dbReference type="SFLD" id="SFLDS00029">
    <property type="entry name" value="Radical_SAM"/>
    <property type="match status" value="1"/>
</dbReference>
<dbReference type="Pfam" id="PF04055">
    <property type="entry name" value="Radical_SAM"/>
    <property type="match status" value="1"/>
</dbReference>
<dbReference type="SUPFAM" id="SSF102114">
    <property type="entry name" value="Radical SAM enzymes"/>
    <property type="match status" value="1"/>
</dbReference>
<feature type="domain" description="Radical SAM core" evidence="7">
    <location>
        <begin position="41"/>
        <end position="261"/>
    </location>
</feature>
<dbReference type="Gene3D" id="3.20.20.70">
    <property type="entry name" value="Aldolase class I"/>
    <property type="match status" value="1"/>
</dbReference>
<comment type="caution">
    <text evidence="8">The sequence shown here is derived from an EMBL/GenBank/DDBJ whole genome shotgun (WGS) entry which is preliminary data.</text>
</comment>
<evidence type="ECO:0000256" key="5">
    <source>
        <dbReference type="ARBA" id="ARBA00023004"/>
    </source>
</evidence>
<evidence type="ECO:0000256" key="2">
    <source>
        <dbReference type="ARBA" id="ARBA00022485"/>
    </source>
</evidence>
<dbReference type="PROSITE" id="PS51918">
    <property type="entry name" value="RADICAL_SAM"/>
    <property type="match status" value="1"/>
</dbReference>
<dbReference type="AlphaFoldDB" id="A0A9D7XMW1"/>
<dbReference type="InterPro" id="IPR050377">
    <property type="entry name" value="Radical_SAM_PqqE_MftC-like"/>
</dbReference>
<dbReference type="InterPro" id="IPR034391">
    <property type="entry name" value="AdoMet-like_SPASM_containing"/>
</dbReference>
<dbReference type="InterPro" id="IPR013785">
    <property type="entry name" value="Aldolase_TIM"/>
</dbReference>
<dbReference type="InterPro" id="IPR023885">
    <property type="entry name" value="4Fe4S-binding_SPASM_dom"/>
</dbReference>
<dbReference type="InterPro" id="IPR007197">
    <property type="entry name" value="rSAM"/>
</dbReference>
<keyword evidence="5" id="KW-0408">Iron</keyword>
<dbReference type="PANTHER" id="PTHR11228">
    <property type="entry name" value="RADICAL SAM DOMAIN PROTEIN"/>
    <property type="match status" value="1"/>
</dbReference>
<dbReference type="InterPro" id="IPR006638">
    <property type="entry name" value="Elp3/MiaA/NifB-like_rSAM"/>
</dbReference>
<evidence type="ECO:0000256" key="1">
    <source>
        <dbReference type="ARBA" id="ARBA00001966"/>
    </source>
</evidence>
<comment type="cofactor">
    <cofactor evidence="1">
        <name>[4Fe-4S] cluster</name>
        <dbReference type="ChEBI" id="CHEBI:49883"/>
    </cofactor>
</comment>
<proteinExistence type="predicted"/>
<evidence type="ECO:0000256" key="6">
    <source>
        <dbReference type="ARBA" id="ARBA00023014"/>
    </source>
</evidence>
<dbReference type="GO" id="GO:0046872">
    <property type="term" value="F:metal ion binding"/>
    <property type="evidence" value="ECO:0007669"/>
    <property type="project" value="UniProtKB-KW"/>
</dbReference>
<dbReference type="PANTHER" id="PTHR11228:SF7">
    <property type="entry name" value="PQQA PEPTIDE CYCLASE"/>
    <property type="match status" value="1"/>
</dbReference>
<name>A0A9D7XMW1_9BACT</name>
<evidence type="ECO:0000256" key="4">
    <source>
        <dbReference type="ARBA" id="ARBA00022723"/>
    </source>
</evidence>
<protein>
    <submittedName>
        <fullName evidence="8">SPASM domain-containing protein</fullName>
    </submittedName>
</protein>
<evidence type="ECO:0000313" key="8">
    <source>
        <dbReference type="EMBL" id="MBK9982704.1"/>
    </source>
</evidence>
<dbReference type="EMBL" id="JADKGY010000006">
    <property type="protein sequence ID" value="MBK9982704.1"/>
    <property type="molecule type" value="Genomic_DNA"/>
</dbReference>
<dbReference type="Proteomes" id="UP000808337">
    <property type="component" value="Unassembled WGS sequence"/>
</dbReference>
<evidence type="ECO:0000259" key="7">
    <source>
        <dbReference type="PROSITE" id="PS51918"/>
    </source>
</evidence>
<dbReference type="SFLD" id="SFLDG01067">
    <property type="entry name" value="SPASM/twitch_domain_containing"/>
    <property type="match status" value="1"/>
</dbReference>
<dbReference type="SFLD" id="SFLDG01387">
    <property type="entry name" value="BtrN-like_SPASM_domain_contain"/>
    <property type="match status" value="1"/>
</dbReference>
<dbReference type="GO" id="GO:0051536">
    <property type="term" value="F:iron-sulfur cluster binding"/>
    <property type="evidence" value="ECO:0007669"/>
    <property type="project" value="UniProtKB-KW"/>
</dbReference>
<evidence type="ECO:0000256" key="3">
    <source>
        <dbReference type="ARBA" id="ARBA00022691"/>
    </source>
</evidence>
<accession>A0A9D7XMW1</accession>
<keyword evidence="4" id="KW-0479">Metal-binding</keyword>
<evidence type="ECO:0000313" key="9">
    <source>
        <dbReference type="Proteomes" id="UP000808337"/>
    </source>
</evidence>
<sequence>MLQVTDTRRFLSKVTFSKIINAASVWTSFQLTNWTGRAIQWGRPMTISIEPTTACNLRCPECPSGLRSFTRETGNMKEDFFRKLIDDMHRELLWLIFYFQGEPYINPKFLDMVNYAHRHGIYTITSTNGHFLHPENAKKTVESGLDRILISIDGSTQEVYEQYRKEGHLETVLQGARNLVQAKKDAGSTTPHIVFQMLVVKPNEHQIDEVRKLAKEIGVDELKLKTAQIYNYQDGSDLIPEQQKYSRYYQEKSGSWKVKNKLLNQCWKLWHACVITWDGVVVPCCFDKDAGHKLGDLKKLSFKEIWHGPAYKNFRNQLLGGRDKINICTNCTEGCKVWA</sequence>
<keyword evidence="3" id="KW-0949">S-adenosyl-L-methionine</keyword>
<organism evidence="8 9">
    <name type="scientific">Candidatus Opimibacter skivensis</name>
    <dbReference type="NCBI Taxonomy" id="2982028"/>
    <lineage>
        <taxon>Bacteria</taxon>
        <taxon>Pseudomonadati</taxon>
        <taxon>Bacteroidota</taxon>
        <taxon>Saprospiria</taxon>
        <taxon>Saprospirales</taxon>
        <taxon>Saprospiraceae</taxon>
        <taxon>Candidatus Opimibacter</taxon>
    </lineage>
</organism>
<keyword evidence="2" id="KW-0004">4Fe-4S</keyword>
<keyword evidence="6" id="KW-0411">Iron-sulfur</keyword>
<dbReference type="SMART" id="SM00729">
    <property type="entry name" value="Elp3"/>
    <property type="match status" value="1"/>
</dbReference>
<dbReference type="Pfam" id="PF13186">
    <property type="entry name" value="SPASM"/>
    <property type="match status" value="1"/>
</dbReference>
<dbReference type="GO" id="GO:0003824">
    <property type="term" value="F:catalytic activity"/>
    <property type="evidence" value="ECO:0007669"/>
    <property type="project" value="InterPro"/>
</dbReference>
<dbReference type="InterPro" id="IPR058240">
    <property type="entry name" value="rSAM_sf"/>
</dbReference>
<dbReference type="CDD" id="cd01335">
    <property type="entry name" value="Radical_SAM"/>
    <property type="match status" value="1"/>
</dbReference>
<reference evidence="8 9" key="1">
    <citation type="submission" date="2020-10" db="EMBL/GenBank/DDBJ databases">
        <title>Connecting structure to function with the recovery of over 1000 high-quality activated sludge metagenome-assembled genomes encoding full-length rRNA genes using long-read sequencing.</title>
        <authorList>
            <person name="Singleton C.M."/>
            <person name="Petriglieri F."/>
            <person name="Kristensen J.M."/>
            <person name="Kirkegaard R.H."/>
            <person name="Michaelsen T.Y."/>
            <person name="Andersen M.H."/>
            <person name="Karst S.M."/>
            <person name="Dueholm M.S."/>
            <person name="Nielsen P.H."/>
            <person name="Albertsen M."/>
        </authorList>
    </citation>
    <scope>NUCLEOTIDE SEQUENCE [LARGE SCALE GENOMIC DNA]</scope>
    <source>
        <strain evidence="8">Ribe_18-Q3-R11-54_MAXAC.273</strain>
    </source>
</reference>